<keyword evidence="3" id="KW-1185">Reference proteome</keyword>
<organism evidence="2 3">
    <name type="scientific">Sphaerobolus stellatus (strain SS14)</name>
    <dbReference type="NCBI Taxonomy" id="990650"/>
    <lineage>
        <taxon>Eukaryota</taxon>
        <taxon>Fungi</taxon>
        <taxon>Dikarya</taxon>
        <taxon>Basidiomycota</taxon>
        <taxon>Agaricomycotina</taxon>
        <taxon>Agaricomycetes</taxon>
        <taxon>Phallomycetidae</taxon>
        <taxon>Geastrales</taxon>
        <taxon>Sphaerobolaceae</taxon>
        <taxon>Sphaerobolus</taxon>
    </lineage>
</organism>
<feature type="region of interest" description="Disordered" evidence="1">
    <location>
        <begin position="330"/>
        <end position="419"/>
    </location>
</feature>
<reference evidence="2 3" key="1">
    <citation type="submission" date="2014-06" db="EMBL/GenBank/DDBJ databases">
        <title>Evolutionary Origins and Diversification of the Mycorrhizal Mutualists.</title>
        <authorList>
            <consortium name="DOE Joint Genome Institute"/>
            <consortium name="Mycorrhizal Genomics Consortium"/>
            <person name="Kohler A."/>
            <person name="Kuo A."/>
            <person name="Nagy L.G."/>
            <person name="Floudas D."/>
            <person name="Copeland A."/>
            <person name="Barry K.W."/>
            <person name="Cichocki N."/>
            <person name="Veneault-Fourrey C."/>
            <person name="LaButti K."/>
            <person name="Lindquist E.A."/>
            <person name="Lipzen A."/>
            <person name="Lundell T."/>
            <person name="Morin E."/>
            <person name="Murat C."/>
            <person name="Riley R."/>
            <person name="Ohm R."/>
            <person name="Sun H."/>
            <person name="Tunlid A."/>
            <person name="Henrissat B."/>
            <person name="Grigoriev I.V."/>
            <person name="Hibbett D.S."/>
            <person name="Martin F."/>
        </authorList>
    </citation>
    <scope>NUCLEOTIDE SEQUENCE [LARGE SCALE GENOMIC DNA]</scope>
    <source>
        <strain evidence="2 3">SS14</strain>
    </source>
</reference>
<feature type="compositionally biased region" description="Basic and acidic residues" evidence="1">
    <location>
        <begin position="330"/>
        <end position="339"/>
    </location>
</feature>
<feature type="compositionally biased region" description="Basic and acidic residues" evidence="1">
    <location>
        <begin position="402"/>
        <end position="419"/>
    </location>
</feature>
<dbReference type="AlphaFoldDB" id="A0A0C9UNZ5"/>
<evidence type="ECO:0000313" key="3">
    <source>
        <dbReference type="Proteomes" id="UP000054279"/>
    </source>
</evidence>
<dbReference type="HOGENOM" id="CLU_638046_0_0_1"/>
<name>A0A0C9UNZ5_SPHS4</name>
<sequence length="419" mass="48484">MPRQEPKLTYQQRKVARDLATKRRQSLWKDVDDIMTFVHEEAHRLGKLWKKRPETILHMCYQKGRIAKKRRGIKVDNAARQVDGWLEGRKLALNEEEKDIFKRIKVELITLGGPEKASQLPEDLQSFLKEKALAFREHKNTAASVSMKAIVQDTSSTIQSITAEIMSLNKRTGIEVFLFAAKSSHEQSTPRFYFATPKAERYVLHGMKKHSVDISREFEAFVSNNMEGLIRNHNDRLKDVKMKIRNEILTGHQNITGHMKLDMHFSKYNKLIVAKHGVQLVNWPEKIPFVNSSNITSIHSLNALLIALIHSNAEKRCRWVKLTVEEWERRKEEVEETDRTAGPTQRKRKRNCAIVNSEDESSESEGEQQEPLPKKPKKAKTTSNKENVLHTEKTTFKAKTKKTADKNRDFVADKKQKEG</sequence>
<proteinExistence type="predicted"/>
<evidence type="ECO:0000256" key="1">
    <source>
        <dbReference type="SAM" id="MobiDB-lite"/>
    </source>
</evidence>
<feature type="compositionally biased region" description="Acidic residues" evidence="1">
    <location>
        <begin position="357"/>
        <end position="368"/>
    </location>
</feature>
<dbReference type="EMBL" id="KN837349">
    <property type="protein sequence ID" value="KIJ27005.1"/>
    <property type="molecule type" value="Genomic_DNA"/>
</dbReference>
<protein>
    <submittedName>
        <fullName evidence="2">Uncharacterized protein</fullName>
    </submittedName>
</protein>
<accession>A0A0C9UNZ5</accession>
<gene>
    <name evidence="2" type="ORF">M422DRAFT_271824</name>
</gene>
<dbReference type="OrthoDB" id="3253416at2759"/>
<dbReference type="Proteomes" id="UP000054279">
    <property type="component" value="Unassembled WGS sequence"/>
</dbReference>
<evidence type="ECO:0000313" key="2">
    <source>
        <dbReference type="EMBL" id="KIJ27005.1"/>
    </source>
</evidence>